<evidence type="ECO:0000256" key="8">
    <source>
        <dbReference type="SAM" id="SignalP"/>
    </source>
</evidence>
<feature type="chain" id="PRO_5010263514" evidence="8">
    <location>
        <begin position="27"/>
        <end position="533"/>
    </location>
</feature>
<dbReference type="GO" id="GO:0071555">
    <property type="term" value="P:cell wall organization"/>
    <property type="evidence" value="ECO:0007669"/>
    <property type="project" value="UniProtKB-UniRule"/>
</dbReference>
<dbReference type="Gene3D" id="1.10.101.10">
    <property type="entry name" value="PGBD-like superfamily/PGBD"/>
    <property type="match status" value="1"/>
</dbReference>
<feature type="domain" description="L,D-TPase catalytic" evidence="9">
    <location>
        <begin position="293"/>
        <end position="469"/>
    </location>
</feature>
<reference evidence="11" key="1">
    <citation type="submission" date="2016-10" db="EMBL/GenBank/DDBJ databases">
        <authorList>
            <person name="Varghese N."/>
            <person name="Submissions S."/>
        </authorList>
    </citation>
    <scope>NUCLEOTIDE SEQUENCE [LARGE SCALE GENOMIC DNA]</scope>
    <source>
        <strain evidence="11">DSM 27839</strain>
    </source>
</reference>
<name>A0A1H2T9A2_9RHOB</name>
<comment type="pathway">
    <text evidence="1 7">Cell wall biogenesis; peptidoglycan biosynthesis.</text>
</comment>
<dbReference type="PANTHER" id="PTHR41533:SF2">
    <property type="entry name" value="BLR7131 PROTEIN"/>
    <property type="match status" value="1"/>
</dbReference>
<evidence type="ECO:0000313" key="10">
    <source>
        <dbReference type="EMBL" id="SDW40526.1"/>
    </source>
</evidence>
<dbReference type="CDD" id="cd16913">
    <property type="entry name" value="YkuD_like"/>
    <property type="match status" value="1"/>
</dbReference>
<dbReference type="UniPathway" id="UPA00219"/>
<dbReference type="InterPro" id="IPR045380">
    <property type="entry name" value="LD_TPept_scaffold_dom"/>
</dbReference>
<accession>A0A1H2T9A2</accession>
<dbReference type="STRING" id="985054.SAMN05444358_101734"/>
<proteinExistence type="inferred from homology"/>
<evidence type="ECO:0000256" key="1">
    <source>
        <dbReference type="ARBA" id="ARBA00004752"/>
    </source>
</evidence>
<keyword evidence="11" id="KW-1185">Reference proteome</keyword>
<dbReference type="Pfam" id="PF03734">
    <property type="entry name" value="YkuD"/>
    <property type="match status" value="1"/>
</dbReference>
<comment type="similarity">
    <text evidence="2">Belongs to the YkuD family.</text>
</comment>
<keyword evidence="6 7" id="KW-0961">Cell wall biogenesis/degradation</keyword>
<feature type="signal peptide" evidence="8">
    <location>
        <begin position="1"/>
        <end position="26"/>
    </location>
</feature>
<dbReference type="OrthoDB" id="9778545at2"/>
<dbReference type="GO" id="GO:0004180">
    <property type="term" value="F:carboxypeptidase activity"/>
    <property type="evidence" value="ECO:0007669"/>
    <property type="project" value="UniProtKB-ARBA"/>
</dbReference>
<dbReference type="GO" id="GO:0009252">
    <property type="term" value="P:peptidoglycan biosynthetic process"/>
    <property type="evidence" value="ECO:0007669"/>
    <property type="project" value="UniProtKB-UniPathway"/>
</dbReference>
<dbReference type="AlphaFoldDB" id="A0A1H2T9A2"/>
<dbReference type="GO" id="GO:0016740">
    <property type="term" value="F:transferase activity"/>
    <property type="evidence" value="ECO:0007669"/>
    <property type="project" value="UniProtKB-KW"/>
</dbReference>
<feature type="active site" description="Nucleophile" evidence="7">
    <location>
        <position position="444"/>
    </location>
</feature>
<keyword evidence="8" id="KW-0732">Signal</keyword>
<evidence type="ECO:0000256" key="2">
    <source>
        <dbReference type="ARBA" id="ARBA00005992"/>
    </source>
</evidence>
<dbReference type="Pfam" id="PF20142">
    <property type="entry name" value="Scaffold"/>
    <property type="match status" value="1"/>
</dbReference>
<evidence type="ECO:0000256" key="6">
    <source>
        <dbReference type="ARBA" id="ARBA00023316"/>
    </source>
</evidence>
<protein>
    <submittedName>
        <fullName evidence="10">Murein L,D-transpeptidase YcbB/YkuD</fullName>
    </submittedName>
</protein>
<evidence type="ECO:0000256" key="4">
    <source>
        <dbReference type="ARBA" id="ARBA00022960"/>
    </source>
</evidence>
<dbReference type="InterPro" id="IPR052905">
    <property type="entry name" value="LD-transpeptidase_YkuD-like"/>
</dbReference>
<keyword evidence="3" id="KW-0808">Transferase</keyword>
<dbReference type="GO" id="GO:0008360">
    <property type="term" value="P:regulation of cell shape"/>
    <property type="evidence" value="ECO:0007669"/>
    <property type="project" value="UniProtKB-UniRule"/>
</dbReference>
<dbReference type="EMBL" id="FNNP01000001">
    <property type="protein sequence ID" value="SDW40526.1"/>
    <property type="molecule type" value="Genomic_DNA"/>
</dbReference>
<dbReference type="InterPro" id="IPR036366">
    <property type="entry name" value="PGBDSf"/>
</dbReference>
<dbReference type="InterPro" id="IPR002477">
    <property type="entry name" value="Peptidoglycan-bd-like"/>
</dbReference>
<evidence type="ECO:0000256" key="7">
    <source>
        <dbReference type="PROSITE-ProRule" id="PRU01373"/>
    </source>
</evidence>
<dbReference type="SUPFAM" id="SSF47090">
    <property type="entry name" value="PGBD-like"/>
    <property type="match status" value="1"/>
</dbReference>
<evidence type="ECO:0000313" key="11">
    <source>
        <dbReference type="Proteomes" id="UP000183400"/>
    </source>
</evidence>
<evidence type="ECO:0000256" key="3">
    <source>
        <dbReference type="ARBA" id="ARBA00022679"/>
    </source>
</evidence>
<gene>
    <name evidence="10" type="ORF">SAMN05444358_101734</name>
</gene>
<dbReference type="RefSeq" id="WP_074734528.1">
    <property type="nucleotide sequence ID" value="NZ_FNNP01000001.1"/>
</dbReference>
<dbReference type="Pfam" id="PF01471">
    <property type="entry name" value="PG_binding_1"/>
    <property type="match status" value="1"/>
</dbReference>
<dbReference type="PROSITE" id="PS52029">
    <property type="entry name" value="LD_TPASE"/>
    <property type="match status" value="1"/>
</dbReference>
<dbReference type="PANTHER" id="PTHR41533">
    <property type="entry name" value="L,D-TRANSPEPTIDASE HI_1667-RELATED"/>
    <property type="match status" value="1"/>
</dbReference>
<dbReference type="InterPro" id="IPR036365">
    <property type="entry name" value="PGBD-like_sf"/>
</dbReference>
<dbReference type="Gene3D" id="2.40.440.10">
    <property type="entry name" value="L,D-transpeptidase catalytic domain-like"/>
    <property type="match status" value="1"/>
</dbReference>
<keyword evidence="5 7" id="KW-0573">Peptidoglycan synthesis</keyword>
<organism evidence="10 11">
    <name type="scientific">Ruegeria halocynthiae</name>
    <dbReference type="NCBI Taxonomy" id="985054"/>
    <lineage>
        <taxon>Bacteria</taxon>
        <taxon>Pseudomonadati</taxon>
        <taxon>Pseudomonadota</taxon>
        <taxon>Alphaproteobacteria</taxon>
        <taxon>Rhodobacterales</taxon>
        <taxon>Roseobacteraceae</taxon>
        <taxon>Ruegeria</taxon>
    </lineage>
</organism>
<dbReference type="InterPro" id="IPR038063">
    <property type="entry name" value="Transpep_catalytic_dom"/>
</dbReference>
<evidence type="ECO:0000256" key="5">
    <source>
        <dbReference type="ARBA" id="ARBA00022984"/>
    </source>
</evidence>
<dbReference type="Proteomes" id="UP000183400">
    <property type="component" value="Unassembled WGS sequence"/>
</dbReference>
<feature type="active site" description="Proton donor/acceptor" evidence="7">
    <location>
        <position position="425"/>
    </location>
</feature>
<dbReference type="InterPro" id="IPR005490">
    <property type="entry name" value="LD_TPept_cat_dom"/>
</dbReference>
<evidence type="ECO:0000259" key="9">
    <source>
        <dbReference type="PROSITE" id="PS52029"/>
    </source>
</evidence>
<sequence>MTFVTRARSSVFIAAFLAASASFVQAGTNGTAFQMAVAESATSSPAVAEFYRENGFDALWVGDTPEHAARRTALIKALSSTELHGLPGGRYDIQTLISNMQKARTTRDLGLLEAELTLVFIKFASDLQSGSVRPSQIDEGLVRTVERRSATEHLELLTASKGDGYFRELMPQSRQYRALLKQKKVLETLMVQGGWGETVPVTKLERGDSGANVIKLRNRLVAMGFLRPTASPAYDDSLTAAVQSFQTAHGLEPDGVAGNGTITEINRPVSDRLKAVYVALERERWLPEKRGERHILVNQADFSAKIVDEGRVTFETRAVIGKNTHDRRSPEFSDEMEHMVINPSWYVPRSIITKEYLPKLRANPNAVGHIQITDRRGRQVNRGAVDFNQFTARNFPFSMRQPPSKSNALGLVKFMFPNKYNIYLHDTPQKTLFAREVRAFSHGCIRLAQPFEFAYALLARQEEDPKAFFHRVLNTGKETKVNLDKPVPVHLIYRTAYIGPKGEVQYRRDVYDRDRKIWEALQKAGVVLPDVQG</sequence>
<keyword evidence="4 7" id="KW-0133">Cell shape</keyword>
<dbReference type="SUPFAM" id="SSF141523">
    <property type="entry name" value="L,D-transpeptidase catalytic domain-like"/>
    <property type="match status" value="1"/>
</dbReference>